<dbReference type="Gene3D" id="3.80.10.10">
    <property type="entry name" value="Ribonuclease Inhibitor"/>
    <property type="match status" value="1"/>
</dbReference>
<dbReference type="InterPro" id="IPR032675">
    <property type="entry name" value="LRR_dom_sf"/>
</dbReference>
<gene>
    <name evidence="2" type="ORF">GMLC_34130</name>
</gene>
<protein>
    <recommendedName>
        <fullName evidence="4">Molecular chaperone DnaJ</fullName>
    </recommendedName>
</protein>
<accession>A0A6V8NDE3</accession>
<evidence type="ECO:0000313" key="2">
    <source>
        <dbReference type="EMBL" id="GFO69834.1"/>
    </source>
</evidence>
<organism evidence="2 3">
    <name type="scientific">Geomonas limicola</name>
    <dbReference type="NCBI Taxonomy" id="2740186"/>
    <lineage>
        <taxon>Bacteria</taxon>
        <taxon>Pseudomonadati</taxon>
        <taxon>Thermodesulfobacteriota</taxon>
        <taxon>Desulfuromonadia</taxon>
        <taxon>Geobacterales</taxon>
        <taxon>Geobacteraceae</taxon>
        <taxon>Geomonas</taxon>
    </lineage>
</organism>
<comment type="caution">
    <text evidence="2">The sequence shown here is derived from an EMBL/GenBank/DDBJ whole genome shotgun (WGS) entry which is preliminary data.</text>
</comment>
<dbReference type="AlphaFoldDB" id="A0A6V8NDE3"/>
<feature type="compositionally biased region" description="Basic and acidic residues" evidence="1">
    <location>
        <begin position="78"/>
        <end position="98"/>
    </location>
</feature>
<evidence type="ECO:0000313" key="3">
    <source>
        <dbReference type="Proteomes" id="UP000587586"/>
    </source>
</evidence>
<evidence type="ECO:0000256" key="1">
    <source>
        <dbReference type="SAM" id="MobiDB-lite"/>
    </source>
</evidence>
<feature type="compositionally biased region" description="Acidic residues" evidence="1">
    <location>
        <begin position="99"/>
        <end position="109"/>
    </location>
</feature>
<dbReference type="SUPFAM" id="SSF52047">
    <property type="entry name" value="RNI-like"/>
    <property type="match status" value="1"/>
</dbReference>
<proteinExistence type="predicted"/>
<keyword evidence="3" id="KW-1185">Reference proteome</keyword>
<dbReference type="Proteomes" id="UP000587586">
    <property type="component" value="Unassembled WGS sequence"/>
</dbReference>
<reference evidence="3" key="1">
    <citation type="submission" date="2020-06" db="EMBL/GenBank/DDBJ databases">
        <title>Draft genomic sequecing of Geomonas sp. Red745.</title>
        <authorList>
            <person name="Itoh H."/>
            <person name="Xu Z.X."/>
            <person name="Ushijima N."/>
            <person name="Masuda Y."/>
            <person name="Shiratori Y."/>
            <person name="Senoo K."/>
        </authorList>
    </citation>
    <scope>NUCLEOTIDE SEQUENCE [LARGE SCALE GENOMIC DNA]</scope>
    <source>
        <strain evidence="3">Red745</strain>
    </source>
</reference>
<feature type="region of interest" description="Disordered" evidence="1">
    <location>
        <begin position="75"/>
        <end position="109"/>
    </location>
</feature>
<dbReference type="RefSeq" id="WP_183362412.1">
    <property type="nucleotide sequence ID" value="NZ_BLXZ01000007.1"/>
</dbReference>
<dbReference type="EMBL" id="BLXZ01000007">
    <property type="protein sequence ID" value="GFO69834.1"/>
    <property type="molecule type" value="Genomic_DNA"/>
</dbReference>
<evidence type="ECO:0008006" key="4">
    <source>
        <dbReference type="Google" id="ProtNLM"/>
    </source>
</evidence>
<name>A0A6V8NDE3_9BACT</name>
<sequence>MRAGTQHKLPEEIELDHKHGELTALLAEHAAVRADLQKLRGEIGRFESQYEQTVGRRIAELERLEAEIAHLTGYLGSGEREAGHTRGADSARDAGKPDEEFDGDDLEDDSAQVRRFEDLEIKALYREVAKAIHPDLAASGADESRRHELMSRANRAYASQDRHTLEDILRSWRPAPAKPREESLDLAHQLVQVIRQIAQERQDIQTTRAVLQELKDSYVYRFKLRVEASLAQGLDLLGEMTAAAEMNIARAKKRLAVLRGEQAQAPTAAPGKTLREICFPTDHFDGTIYLRERNSLNFSQWKKVGPARGCLKIREDQAVRLDVKADAAVKIGQIRNLKPDDLHSLFLYEVEDRDLDSIMHLTGLEELYLSGQGLTDAALLGLNQLTNLKRLYLYQTVITDHGLAHLVRLPSLKGLTCSGNSITEEGLATFQKAIPGVKTVSFPWRYSR</sequence>